<gene>
    <name evidence="4" type="ORF">SCABRO_01095</name>
</gene>
<feature type="domain" description="Peptidase MA-like" evidence="3">
    <location>
        <begin position="182"/>
        <end position="340"/>
    </location>
</feature>
<evidence type="ECO:0000313" key="5">
    <source>
        <dbReference type="Proteomes" id="UP000030652"/>
    </source>
</evidence>
<feature type="chain" id="PRO_5002074555" description="Peptidase MA-like domain-containing protein" evidence="2">
    <location>
        <begin position="27"/>
        <end position="345"/>
    </location>
</feature>
<keyword evidence="1" id="KW-0802">TPR repeat</keyword>
<organism evidence="4 5">
    <name type="scientific">Candidatus Scalindua brodae</name>
    <dbReference type="NCBI Taxonomy" id="237368"/>
    <lineage>
        <taxon>Bacteria</taxon>
        <taxon>Pseudomonadati</taxon>
        <taxon>Planctomycetota</taxon>
        <taxon>Candidatus Brocadiia</taxon>
        <taxon>Candidatus Brocadiales</taxon>
        <taxon>Candidatus Scalinduaceae</taxon>
        <taxon>Candidatus Scalindua</taxon>
    </lineage>
</organism>
<dbReference type="eggNOG" id="COG0457">
    <property type="taxonomic scope" value="Bacteria"/>
</dbReference>
<name>A0A0B0EMD5_9BACT</name>
<dbReference type="InterPro" id="IPR019734">
    <property type="entry name" value="TPR_rpt"/>
</dbReference>
<evidence type="ECO:0000259" key="3">
    <source>
        <dbReference type="Pfam" id="PF13485"/>
    </source>
</evidence>
<reference evidence="4 5" key="1">
    <citation type="submission" date="2014-10" db="EMBL/GenBank/DDBJ databases">
        <title>Draft genome of anammox bacterium scalindua brodae, obtained using differential coverage binning of sequence data from two enrichment reactors.</title>
        <authorList>
            <person name="Speth D.R."/>
            <person name="Russ L."/>
            <person name="Kartal B."/>
            <person name="Op den Camp H.J."/>
            <person name="Dutilh B.E."/>
            <person name="Jetten M.S."/>
        </authorList>
    </citation>
    <scope>NUCLEOTIDE SEQUENCE [LARGE SCALE GENOMIC DNA]</scope>
    <source>
        <strain evidence="4">RU1</strain>
    </source>
</reference>
<dbReference type="SMART" id="SM00028">
    <property type="entry name" value="TPR"/>
    <property type="match status" value="1"/>
</dbReference>
<protein>
    <recommendedName>
        <fullName evidence="3">Peptidase MA-like domain-containing protein</fullName>
    </recommendedName>
</protein>
<evidence type="ECO:0000313" key="4">
    <source>
        <dbReference type="EMBL" id="KHE93176.1"/>
    </source>
</evidence>
<feature type="signal peptide" evidence="2">
    <location>
        <begin position="1"/>
        <end position="26"/>
    </location>
</feature>
<dbReference type="Pfam" id="PF13485">
    <property type="entry name" value="Peptidase_MA_2"/>
    <property type="match status" value="1"/>
</dbReference>
<dbReference type="PROSITE" id="PS50005">
    <property type="entry name" value="TPR"/>
    <property type="match status" value="1"/>
</dbReference>
<evidence type="ECO:0000256" key="2">
    <source>
        <dbReference type="SAM" id="SignalP"/>
    </source>
</evidence>
<proteinExistence type="predicted"/>
<evidence type="ECO:0000256" key="1">
    <source>
        <dbReference type="PROSITE-ProRule" id="PRU00339"/>
    </source>
</evidence>
<dbReference type="InterPro" id="IPR039568">
    <property type="entry name" value="Peptidase_MA-like_dom"/>
</dbReference>
<dbReference type="EMBL" id="JRYO01000071">
    <property type="protein sequence ID" value="KHE93176.1"/>
    <property type="molecule type" value="Genomic_DNA"/>
</dbReference>
<sequence length="345" mass="39458">MLLSKKSTQILLCLCIILLSTHFCSATEYSRHQEIRSNINKGISLYNEGRKKEALTYLEEITGSGIVYPDVYYVLGEIYYAGNELQKAIENWEIAQSQSPRDAILSKITKAKKELKLDEKLSDKISCNFVLKYDQVDAYSSELILHSLVNAYNTLAYDFGWYENSEFTVILYSNDDFTDIMNVPSWAAAIYDGKIRIPFQYASLNIDELEAIIRHELTHALIHRMAGNNVPAWLHEGIAQYKDEVDDTAAKEVLKQAVAGNSLIPFKKLKGGFVSFKEDSTKVKIAYAQSLSFIEYLIDNYGFYTILGILNDFNNYSSLDELFTSVYRLNLNQLENGWLEQLRLE</sequence>
<dbReference type="Proteomes" id="UP000030652">
    <property type="component" value="Unassembled WGS sequence"/>
</dbReference>
<accession>A0A0B0EMD5</accession>
<dbReference type="InterPro" id="IPR011990">
    <property type="entry name" value="TPR-like_helical_dom_sf"/>
</dbReference>
<keyword evidence="2" id="KW-0732">Signal</keyword>
<dbReference type="AlphaFoldDB" id="A0A0B0EMD5"/>
<feature type="repeat" description="TPR" evidence="1">
    <location>
        <begin position="69"/>
        <end position="102"/>
    </location>
</feature>
<dbReference type="Gene3D" id="1.25.40.10">
    <property type="entry name" value="Tetratricopeptide repeat domain"/>
    <property type="match status" value="1"/>
</dbReference>
<dbReference type="SUPFAM" id="SSF48452">
    <property type="entry name" value="TPR-like"/>
    <property type="match status" value="1"/>
</dbReference>
<comment type="caution">
    <text evidence="4">The sequence shown here is derived from an EMBL/GenBank/DDBJ whole genome shotgun (WGS) entry which is preliminary data.</text>
</comment>